<dbReference type="EMBL" id="MSTI01000042">
    <property type="protein sequence ID" value="OLV19122.1"/>
    <property type="molecule type" value="Genomic_DNA"/>
</dbReference>
<evidence type="ECO:0008006" key="3">
    <source>
        <dbReference type="Google" id="ProtNLM"/>
    </source>
</evidence>
<name>A0A1U7P1S2_9DEIO</name>
<evidence type="ECO:0000313" key="1">
    <source>
        <dbReference type="EMBL" id="OLV19122.1"/>
    </source>
</evidence>
<dbReference type="AlphaFoldDB" id="A0A1U7P1S2"/>
<accession>A0A1U7P1S2</accession>
<dbReference type="STRING" id="249408.BOO71_0003700"/>
<proteinExistence type="predicted"/>
<evidence type="ECO:0000313" key="2">
    <source>
        <dbReference type="Proteomes" id="UP000186607"/>
    </source>
</evidence>
<dbReference type="InterPro" id="IPR043519">
    <property type="entry name" value="NT_sf"/>
</dbReference>
<sequence length="238" mass="25761">MKIDGSPHQTRLEAALPAVLKRIAATPGVYAALWCGSAARGEANVYSDLNFHALVTGDHRWRSNFVVDGVPVEVFHNPVRKVRAMFAAEDAATITMFAQGRAVLPHPDLDALMAEACALYAAGPTPRPVSPSTQFMLVDVVMDARASRQTPVHALTVMAALGPLVMRSLYAAGGWWDVKREHWLDDLEAKAPAVAQELRLVLGAATDDARQEAFEVLARRLTGQLEYTDGATEPEPVP</sequence>
<dbReference type="SUPFAM" id="SSF81301">
    <property type="entry name" value="Nucleotidyltransferase"/>
    <property type="match status" value="1"/>
</dbReference>
<dbReference type="RefSeq" id="WP_254843053.1">
    <property type="nucleotide sequence ID" value="NZ_MSTI01000042.1"/>
</dbReference>
<gene>
    <name evidence="1" type="ORF">BOO71_0003700</name>
</gene>
<protein>
    <recommendedName>
        <fullName evidence="3">Nucleotidyltransferase</fullName>
    </recommendedName>
</protein>
<dbReference type="Proteomes" id="UP000186607">
    <property type="component" value="Unassembled WGS sequence"/>
</dbReference>
<reference evidence="1 2" key="1">
    <citation type="submission" date="2017-01" db="EMBL/GenBank/DDBJ databases">
        <title>Genome Analysis of Deinococcus marmoris KOPRI26562.</title>
        <authorList>
            <person name="Kim J.H."/>
            <person name="Oh H.-M."/>
        </authorList>
    </citation>
    <scope>NUCLEOTIDE SEQUENCE [LARGE SCALE GENOMIC DNA]</scope>
    <source>
        <strain evidence="1 2">KOPRI26562</strain>
    </source>
</reference>
<organism evidence="1 2">
    <name type="scientific">Deinococcus marmoris</name>
    <dbReference type="NCBI Taxonomy" id="249408"/>
    <lineage>
        <taxon>Bacteria</taxon>
        <taxon>Thermotogati</taxon>
        <taxon>Deinococcota</taxon>
        <taxon>Deinococci</taxon>
        <taxon>Deinococcales</taxon>
        <taxon>Deinococcaceae</taxon>
        <taxon>Deinococcus</taxon>
    </lineage>
</organism>
<comment type="caution">
    <text evidence="1">The sequence shown here is derived from an EMBL/GenBank/DDBJ whole genome shotgun (WGS) entry which is preliminary data.</text>
</comment>
<keyword evidence="2" id="KW-1185">Reference proteome</keyword>